<dbReference type="Pfam" id="PF00356">
    <property type="entry name" value="LacI"/>
    <property type="match status" value="1"/>
</dbReference>
<dbReference type="Proteomes" id="UP000315344">
    <property type="component" value="Unassembled WGS sequence"/>
</dbReference>
<evidence type="ECO:0000256" key="2">
    <source>
        <dbReference type="ARBA" id="ARBA00023125"/>
    </source>
</evidence>
<comment type="caution">
    <text evidence="5">The sequence shown here is derived from an EMBL/GenBank/DDBJ whole genome shotgun (WGS) entry which is preliminary data.</text>
</comment>
<dbReference type="PANTHER" id="PTHR30146:SF33">
    <property type="entry name" value="TRANSCRIPTIONAL REGULATOR"/>
    <property type="match status" value="1"/>
</dbReference>
<dbReference type="GO" id="GO:0000976">
    <property type="term" value="F:transcription cis-regulatory region binding"/>
    <property type="evidence" value="ECO:0007669"/>
    <property type="project" value="TreeGrafter"/>
</dbReference>
<name>A0A533IBJ6_PARDE</name>
<evidence type="ECO:0000256" key="3">
    <source>
        <dbReference type="ARBA" id="ARBA00023163"/>
    </source>
</evidence>
<accession>A0A533IBJ6</accession>
<evidence type="ECO:0000313" key="5">
    <source>
        <dbReference type="EMBL" id="TKW67152.1"/>
    </source>
</evidence>
<dbReference type="PANTHER" id="PTHR30146">
    <property type="entry name" value="LACI-RELATED TRANSCRIPTIONAL REPRESSOR"/>
    <property type="match status" value="1"/>
</dbReference>
<evidence type="ECO:0000256" key="1">
    <source>
        <dbReference type="ARBA" id="ARBA00023015"/>
    </source>
</evidence>
<dbReference type="CDD" id="cd01392">
    <property type="entry name" value="HTH_LacI"/>
    <property type="match status" value="1"/>
</dbReference>
<dbReference type="InterPro" id="IPR046335">
    <property type="entry name" value="LacI/GalR-like_sensor"/>
</dbReference>
<keyword evidence="1" id="KW-0805">Transcription regulation</keyword>
<protein>
    <submittedName>
        <fullName evidence="5">LacI family DNA-binding transcriptional regulator</fullName>
    </submittedName>
</protein>
<evidence type="ECO:0000259" key="4">
    <source>
        <dbReference type="PROSITE" id="PS50932"/>
    </source>
</evidence>
<proteinExistence type="predicted"/>
<dbReference type="AlphaFoldDB" id="A0A533IBJ6"/>
<evidence type="ECO:0000313" key="6">
    <source>
        <dbReference type="Proteomes" id="UP000315344"/>
    </source>
</evidence>
<dbReference type="Pfam" id="PF13377">
    <property type="entry name" value="Peripla_BP_3"/>
    <property type="match status" value="1"/>
</dbReference>
<dbReference type="Gene3D" id="1.10.260.40">
    <property type="entry name" value="lambda repressor-like DNA-binding domains"/>
    <property type="match status" value="1"/>
</dbReference>
<reference evidence="5 6" key="1">
    <citation type="journal article" date="2017" name="Nat. Commun.">
        <title>In situ click chemistry generation of cyclooxygenase-2 inhibitors.</title>
        <authorList>
            <person name="Bhardwaj A."/>
            <person name="Kaur J."/>
            <person name="Wuest M."/>
            <person name="Wuest F."/>
        </authorList>
    </citation>
    <scope>NUCLEOTIDE SEQUENCE [LARGE SCALE GENOMIC DNA]</scope>
    <source>
        <strain evidence="5">S2_012_000_R3_94</strain>
    </source>
</reference>
<dbReference type="Gene3D" id="3.40.50.2300">
    <property type="match status" value="2"/>
</dbReference>
<dbReference type="GO" id="GO:0003700">
    <property type="term" value="F:DNA-binding transcription factor activity"/>
    <property type="evidence" value="ECO:0007669"/>
    <property type="project" value="TreeGrafter"/>
</dbReference>
<dbReference type="EMBL" id="VAFL01000005">
    <property type="protein sequence ID" value="TKW67152.1"/>
    <property type="molecule type" value="Genomic_DNA"/>
</dbReference>
<dbReference type="SUPFAM" id="SSF47413">
    <property type="entry name" value="lambda repressor-like DNA-binding domains"/>
    <property type="match status" value="1"/>
</dbReference>
<dbReference type="PROSITE" id="PS50932">
    <property type="entry name" value="HTH_LACI_2"/>
    <property type="match status" value="1"/>
</dbReference>
<dbReference type="CDD" id="cd01575">
    <property type="entry name" value="PBP1_GntR"/>
    <property type="match status" value="1"/>
</dbReference>
<feature type="domain" description="HTH lacI-type" evidence="4">
    <location>
        <begin position="1"/>
        <end position="53"/>
    </location>
</feature>
<sequence>MKDVAREAGVSVMTVSRAFRSDASITDATRDHIRKVADELGYVFDAVASNLRSQRSGFVAVTIPSINNANFADTVGALTSRLDAAGLQVLLGRTNYDMAEEERLIGQLLRRQPEALVVTGGHHSDRARRMIQNAGVPVVETWDLPRRPLGHVVGFSNAGAMRVMVAHLTGRGYRRIAFIGGDSTYDTRGADRRRGFAAAMEEAGLDPSRLITVGRPPTSMRQGADAMSMVLDSLPDTEAVIGVADPAAFGALTECARRGIRVPEDMAIAGFGNFEIAGISEPALTTIDPFPARIGDEAGRLIARILRGAEQQNGPSLIEVGPQLVARASTGAG</sequence>
<dbReference type="InterPro" id="IPR000843">
    <property type="entry name" value="HTH_LacI"/>
</dbReference>
<keyword evidence="3" id="KW-0804">Transcription</keyword>
<organism evidence="5 6">
    <name type="scientific">Paracoccus denitrificans</name>
    <dbReference type="NCBI Taxonomy" id="266"/>
    <lineage>
        <taxon>Bacteria</taxon>
        <taxon>Pseudomonadati</taxon>
        <taxon>Pseudomonadota</taxon>
        <taxon>Alphaproteobacteria</taxon>
        <taxon>Rhodobacterales</taxon>
        <taxon>Paracoccaceae</taxon>
        <taxon>Paracoccus</taxon>
    </lineage>
</organism>
<dbReference type="InterPro" id="IPR028082">
    <property type="entry name" value="Peripla_BP_I"/>
</dbReference>
<dbReference type="InterPro" id="IPR010982">
    <property type="entry name" value="Lambda_DNA-bd_dom_sf"/>
</dbReference>
<keyword evidence="2 5" id="KW-0238">DNA-binding</keyword>
<dbReference type="SUPFAM" id="SSF53822">
    <property type="entry name" value="Periplasmic binding protein-like I"/>
    <property type="match status" value="1"/>
</dbReference>
<gene>
    <name evidence="5" type="ORF">DI616_07560</name>
</gene>
<dbReference type="SMART" id="SM00354">
    <property type="entry name" value="HTH_LACI"/>
    <property type="match status" value="1"/>
</dbReference>